<gene>
    <name evidence="2" type="ORF">ANN_08417</name>
</gene>
<reference evidence="2 3" key="1">
    <citation type="journal article" date="2022" name="Allergy">
        <title>Genome assembly and annotation of Periplaneta americana reveal a comprehensive cockroach allergen profile.</title>
        <authorList>
            <person name="Wang L."/>
            <person name="Xiong Q."/>
            <person name="Saelim N."/>
            <person name="Wang L."/>
            <person name="Nong W."/>
            <person name="Wan A.T."/>
            <person name="Shi M."/>
            <person name="Liu X."/>
            <person name="Cao Q."/>
            <person name="Hui J.H.L."/>
            <person name="Sookrung N."/>
            <person name="Leung T.F."/>
            <person name="Tungtrongchitr A."/>
            <person name="Tsui S.K.W."/>
        </authorList>
    </citation>
    <scope>NUCLEOTIDE SEQUENCE [LARGE SCALE GENOMIC DNA]</scope>
    <source>
        <strain evidence="2">PWHHKU_190912</strain>
    </source>
</reference>
<comment type="caution">
    <text evidence="2">The sequence shown here is derived from an EMBL/GenBank/DDBJ whole genome shotgun (WGS) entry which is preliminary data.</text>
</comment>
<sequence>MAGLCESGNEPPSSLKAICNTDSYPAFARNGLRENPGKNLNQGTCPDRESNPGHLVSRPDMLTVTPQVWTRLAIRGS</sequence>
<feature type="region of interest" description="Disordered" evidence="1">
    <location>
        <begin position="30"/>
        <end position="58"/>
    </location>
</feature>
<name>A0ABQ8T1D8_PERAM</name>
<keyword evidence="3" id="KW-1185">Reference proteome</keyword>
<protein>
    <submittedName>
        <fullName evidence="2">Uncharacterized protein</fullName>
    </submittedName>
</protein>
<organism evidence="2 3">
    <name type="scientific">Periplaneta americana</name>
    <name type="common">American cockroach</name>
    <name type="synonym">Blatta americana</name>
    <dbReference type="NCBI Taxonomy" id="6978"/>
    <lineage>
        <taxon>Eukaryota</taxon>
        <taxon>Metazoa</taxon>
        <taxon>Ecdysozoa</taxon>
        <taxon>Arthropoda</taxon>
        <taxon>Hexapoda</taxon>
        <taxon>Insecta</taxon>
        <taxon>Pterygota</taxon>
        <taxon>Neoptera</taxon>
        <taxon>Polyneoptera</taxon>
        <taxon>Dictyoptera</taxon>
        <taxon>Blattodea</taxon>
        <taxon>Blattoidea</taxon>
        <taxon>Blattidae</taxon>
        <taxon>Blattinae</taxon>
        <taxon>Periplaneta</taxon>
    </lineage>
</organism>
<proteinExistence type="predicted"/>
<accession>A0ABQ8T1D8</accession>
<evidence type="ECO:0000313" key="3">
    <source>
        <dbReference type="Proteomes" id="UP001148838"/>
    </source>
</evidence>
<dbReference type="EMBL" id="JAJSOF020000017">
    <property type="protein sequence ID" value="KAJ4440278.1"/>
    <property type="molecule type" value="Genomic_DNA"/>
</dbReference>
<evidence type="ECO:0000313" key="2">
    <source>
        <dbReference type="EMBL" id="KAJ4440278.1"/>
    </source>
</evidence>
<dbReference type="Proteomes" id="UP001148838">
    <property type="component" value="Unassembled WGS sequence"/>
</dbReference>
<evidence type="ECO:0000256" key="1">
    <source>
        <dbReference type="SAM" id="MobiDB-lite"/>
    </source>
</evidence>